<dbReference type="EMBL" id="MN739360">
    <property type="protein sequence ID" value="QHT00869.1"/>
    <property type="molecule type" value="Genomic_DNA"/>
</dbReference>
<dbReference type="AlphaFoldDB" id="A0A6C0CB27"/>
<proteinExistence type="predicted"/>
<reference evidence="1" key="1">
    <citation type="journal article" date="2020" name="Nature">
        <title>Giant virus diversity and host interactions through global metagenomics.</title>
        <authorList>
            <person name="Schulz F."/>
            <person name="Roux S."/>
            <person name="Paez-Espino D."/>
            <person name="Jungbluth S."/>
            <person name="Walsh D.A."/>
            <person name="Denef V.J."/>
            <person name="McMahon K.D."/>
            <person name="Konstantinidis K.T."/>
            <person name="Eloe-Fadrosh E.A."/>
            <person name="Kyrpides N.C."/>
            <person name="Woyke T."/>
        </authorList>
    </citation>
    <scope>NUCLEOTIDE SEQUENCE</scope>
    <source>
        <strain evidence="1">GVMAG-M-3300020192-26</strain>
    </source>
</reference>
<sequence length="299" mass="32189">MITLFLLLVLAIFGARSQLTAYACGYDRTNLLLQSSSVDVCASITLKRNCVLANVLNSFTTYGSSKKCLWDGNIQTCYRETAGSFCYPSCFSNGRQYSSASSCSSFNSSTCNSQYIISSGKYYVCIADDSGTCISKQCDYTCSGPYQPVSTCAGKNQYECPDYYYNSGSGSFNCKASGSSCVQGMACFHGCDGVTATSNCANYNYDGWQCVSHYVQTGPTGPERKNCEYNPVTAFCSLSSQYCSLPYTASCTGTYRGLVPCSSLVTAAACEPAYVLDGTIRQCHWNYGSGKCNDGDPCN</sequence>
<name>A0A6C0CB27_9ZZZZ</name>
<accession>A0A6C0CB27</accession>
<organism evidence="1">
    <name type="scientific">viral metagenome</name>
    <dbReference type="NCBI Taxonomy" id="1070528"/>
    <lineage>
        <taxon>unclassified sequences</taxon>
        <taxon>metagenomes</taxon>
        <taxon>organismal metagenomes</taxon>
    </lineage>
</organism>
<protein>
    <submittedName>
        <fullName evidence="1">Uncharacterized protein</fullName>
    </submittedName>
</protein>
<evidence type="ECO:0000313" key="1">
    <source>
        <dbReference type="EMBL" id="QHT00869.1"/>
    </source>
</evidence>